<dbReference type="Proteomes" id="UP000054047">
    <property type="component" value="Unassembled WGS sequence"/>
</dbReference>
<accession>A0A0C2C4M2</accession>
<reference evidence="1 2" key="1">
    <citation type="submission" date="2013-12" db="EMBL/GenBank/DDBJ databases">
        <title>Draft genome of the parsitic nematode Ancylostoma duodenale.</title>
        <authorList>
            <person name="Mitreva M."/>
        </authorList>
    </citation>
    <scope>NUCLEOTIDE SEQUENCE [LARGE SCALE GENOMIC DNA]</scope>
    <source>
        <strain evidence="1 2">Zhejiang</strain>
    </source>
</reference>
<sequence length="227" mass="25988">MNPDVHRVVSHLHYSAFFQHLGGSGGHTKMFMDRGTLKGGVHTLNDNIMSSKELSLKQAREVFESLISRVKKREEFIDWIHSTYCEGEDCEKPLFVTDAIKKLKDIAEHIKTRVPDGSVKSEQIRWPTSGHDADCAERNTVHVDCFLYDDYAMEQMIKTGKLQRRYCVDCGSRNVKDLNFISHSMAHCQNVNVVHADIRTKDDLVSQADMIIMNNVFSFFMDSDEQA</sequence>
<proteinExistence type="predicted"/>
<dbReference type="OrthoDB" id="15794at2759"/>
<protein>
    <submittedName>
        <fullName evidence="1">Uncharacterized protein</fullName>
    </submittedName>
</protein>
<evidence type="ECO:0000313" key="2">
    <source>
        <dbReference type="Proteomes" id="UP000054047"/>
    </source>
</evidence>
<keyword evidence="2" id="KW-1185">Reference proteome</keyword>
<organism evidence="1 2">
    <name type="scientific">Ancylostoma duodenale</name>
    <dbReference type="NCBI Taxonomy" id="51022"/>
    <lineage>
        <taxon>Eukaryota</taxon>
        <taxon>Metazoa</taxon>
        <taxon>Ecdysozoa</taxon>
        <taxon>Nematoda</taxon>
        <taxon>Chromadorea</taxon>
        <taxon>Rhabditida</taxon>
        <taxon>Rhabditina</taxon>
        <taxon>Rhabditomorpha</taxon>
        <taxon>Strongyloidea</taxon>
        <taxon>Ancylostomatidae</taxon>
        <taxon>Ancylostomatinae</taxon>
        <taxon>Ancylostoma</taxon>
    </lineage>
</organism>
<dbReference type="EMBL" id="KN747174">
    <property type="protein sequence ID" value="KIH51243.1"/>
    <property type="molecule type" value="Genomic_DNA"/>
</dbReference>
<evidence type="ECO:0000313" key="1">
    <source>
        <dbReference type="EMBL" id="KIH51243.1"/>
    </source>
</evidence>
<gene>
    <name evidence="1" type="ORF">ANCDUO_18672</name>
</gene>
<name>A0A0C2C4M2_9BILA</name>
<dbReference type="AlphaFoldDB" id="A0A0C2C4M2"/>